<evidence type="ECO:0000256" key="1">
    <source>
        <dbReference type="SAM" id="MobiDB-lite"/>
    </source>
</evidence>
<feature type="compositionally biased region" description="Gly residues" evidence="1">
    <location>
        <begin position="226"/>
        <end position="250"/>
    </location>
</feature>
<name>A0A160PR40_9CORY</name>
<evidence type="ECO:0000256" key="2">
    <source>
        <dbReference type="SAM" id="SignalP"/>
    </source>
</evidence>
<keyword evidence="2" id="KW-0732">Signal</keyword>
<dbReference type="Proteomes" id="UP000218244">
    <property type="component" value="Chromosome"/>
</dbReference>
<dbReference type="EMBL" id="AP017369">
    <property type="protein sequence ID" value="BAU95523.1"/>
    <property type="molecule type" value="Genomic_DNA"/>
</dbReference>
<organism evidence="3 4">
    <name type="scientific">Corynebacterium suranareeae</name>
    <dbReference type="NCBI Taxonomy" id="2506452"/>
    <lineage>
        <taxon>Bacteria</taxon>
        <taxon>Bacillati</taxon>
        <taxon>Actinomycetota</taxon>
        <taxon>Actinomycetes</taxon>
        <taxon>Mycobacteriales</taxon>
        <taxon>Corynebacteriaceae</taxon>
        <taxon>Corynebacterium</taxon>
    </lineage>
</organism>
<feature type="region of interest" description="Disordered" evidence="1">
    <location>
        <begin position="226"/>
        <end position="257"/>
    </location>
</feature>
<protein>
    <submittedName>
        <fullName evidence="3">Uncharacterized protein</fullName>
    </submittedName>
</protein>
<evidence type="ECO:0000313" key="3">
    <source>
        <dbReference type="EMBL" id="BAU95523.1"/>
    </source>
</evidence>
<reference evidence="3 4" key="1">
    <citation type="submission" date="2016-02" db="EMBL/GenBank/DDBJ databases">
        <title>Corynebacterium glutamicum N24 whole genome sequencing project.</title>
        <authorList>
            <person name="Matsutani M."/>
            <person name="Nangtapong N."/>
            <person name="Yakushi T."/>
            <person name="Matsushita K."/>
        </authorList>
    </citation>
    <scope>NUCLEOTIDE SEQUENCE [LARGE SCALE GENOMIC DNA]</scope>
    <source>
        <strain evidence="3 4">N24</strain>
    </source>
</reference>
<proteinExistence type="predicted"/>
<dbReference type="AlphaFoldDB" id="A0A160PR40"/>
<evidence type="ECO:0000313" key="4">
    <source>
        <dbReference type="Proteomes" id="UP000218244"/>
    </source>
</evidence>
<feature type="chain" id="PRO_5007818799" evidence="2">
    <location>
        <begin position="28"/>
        <end position="257"/>
    </location>
</feature>
<dbReference type="KEGG" id="csur:N24_1261"/>
<dbReference type="RefSeq" id="WP_096455348.1">
    <property type="nucleotide sequence ID" value="NZ_AP017369.1"/>
</dbReference>
<keyword evidence="4" id="KW-1185">Reference proteome</keyword>
<sequence length="257" mass="26651">MKLLRLGAAVLTSALTVSAFVAPTASAATVEIIDDNMCKFTLTNQDFNDVVAAAADPEQGSLKRLNALFPQIEGGLDLVVSEVASQLVATNKFESEKLTAPAQTKFQKYLELGVAADFTQNELMSMLVGASMSPLLVASLNAQKSIYIGTFHLTKINAQHWIDIVDGFPGNYGFNFDAKTYNGQPIKDSVLTVLEPSIADHENLVDVYSVPFESCITGVPSNGGGNGGNGGDNGSGGNGNGGNGNGGGGFSSSFGSS</sequence>
<accession>A0A160PR40</accession>
<feature type="signal peptide" evidence="2">
    <location>
        <begin position="1"/>
        <end position="27"/>
    </location>
</feature>
<gene>
    <name evidence="3" type="ORF">N24_1261</name>
</gene>